<evidence type="ECO:0000313" key="2">
    <source>
        <dbReference type="Proteomes" id="UP000002407"/>
    </source>
</evidence>
<keyword evidence="2" id="KW-1185">Reference proteome</keyword>
<organism evidence="1 2">
    <name type="scientific">Campylobacter hominis (strain ATCC BAA-381 / DSM 21671 / CCUG 45161 / LMG 19568 / NCTC 13146 / CH001A)</name>
    <dbReference type="NCBI Taxonomy" id="360107"/>
    <lineage>
        <taxon>Bacteria</taxon>
        <taxon>Pseudomonadati</taxon>
        <taxon>Campylobacterota</taxon>
        <taxon>Epsilonproteobacteria</taxon>
        <taxon>Campylobacterales</taxon>
        <taxon>Campylobacteraceae</taxon>
        <taxon>Campylobacter</taxon>
    </lineage>
</organism>
<dbReference type="AlphaFoldDB" id="A7I023"/>
<proteinExistence type="predicted"/>
<protein>
    <submittedName>
        <fullName evidence="1">Uncharacterized protein</fullName>
    </submittedName>
</protein>
<sequence>MKSVRQNIHLEMLNERRKREFDKRLRNALNYDLEFYKFKNGKINVSKMSRCTGICKSVLSRELYKRGIL</sequence>
<evidence type="ECO:0000313" key="1">
    <source>
        <dbReference type="EMBL" id="ABS51597.1"/>
    </source>
</evidence>
<reference evidence="2" key="1">
    <citation type="submission" date="2007-07" db="EMBL/GenBank/DDBJ databases">
        <title>Complete genome sequence of Campylobacter hominis ATCC BAA-381, a commensal isolated from the human gastrointestinal tract.</title>
        <authorList>
            <person name="Fouts D.E."/>
            <person name="Mongodin E.F."/>
            <person name="Puiu D."/>
            <person name="Sebastian Y."/>
            <person name="Miller W.G."/>
            <person name="Mandrell R.E."/>
            <person name="Nelson K.E."/>
        </authorList>
    </citation>
    <scope>NUCLEOTIDE SEQUENCE [LARGE SCALE GENOMIC DNA]</scope>
    <source>
        <strain evidence="2">ATCC BAA-381 / LMG 19568 / NCTC 13146 / CH001A</strain>
    </source>
</reference>
<dbReference type="KEGG" id="cha:CHAB381_0258"/>
<dbReference type="STRING" id="360107.CHAB381_0258"/>
<dbReference type="OrthoDB" id="9960363at2"/>
<accession>A7I023</accession>
<dbReference type="EMBL" id="CP000776">
    <property type="protein sequence ID" value="ABS51597.1"/>
    <property type="molecule type" value="Genomic_DNA"/>
</dbReference>
<dbReference type="Proteomes" id="UP000002407">
    <property type="component" value="Chromosome"/>
</dbReference>
<dbReference type="HOGENOM" id="CLU_2768072_0_0_7"/>
<dbReference type="eggNOG" id="ENOG5030S8T">
    <property type="taxonomic scope" value="Bacteria"/>
</dbReference>
<dbReference type="RefSeq" id="WP_012108145.1">
    <property type="nucleotide sequence ID" value="NC_009714.1"/>
</dbReference>
<gene>
    <name evidence="1" type="ordered locus">CHAB381_0258</name>
</gene>
<name>A7I023_CAMHC</name>